<accession>A0A2V5I169</accession>
<organism evidence="2 3">
    <name type="scientific">Aspergillus indologenus CBS 114.80</name>
    <dbReference type="NCBI Taxonomy" id="1450541"/>
    <lineage>
        <taxon>Eukaryota</taxon>
        <taxon>Fungi</taxon>
        <taxon>Dikarya</taxon>
        <taxon>Ascomycota</taxon>
        <taxon>Pezizomycotina</taxon>
        <taxon>Eurotiomycetes</taxon>
        <taxon>Eurotiomycetidae</taxon>
        <taxon>Eurotiales</taxon>
        <taxon>Aspergillaceae</taxon>
        <taxon>Aspergillus</taxon>
        <taxon>Aspergillus subgen. Circumdati</taxon>
    </lineage>
</organism>
<reference evidence="2 3" key="1">
    <citation type="submission" date="2018-02" db="EMBL/GenBank/DDBJ databases">
        <title>The genomes of Aspergillus section Nigri reveals drivers in fungal speciation.</title>
        <authorList>
            <consortium name="DOE Joint Genome Institute"/>
            <person name="Vesth T.C."/>
            <person name="Nybo J."/>
            <person name="Theobald S."/>
            <person name="Brandl J."/>
            <person name="Frisvad J.C."/>
            <person name="Nielsen K.F."/>
            <person name="Lyhne E.K."/>
            <person name="Kogle M.E."/>
            <person name="Kuo A."/>
            <person name="Riley R."/>
            <person name="Clum A."/>
            <person name="Nolan M."/>
            <person name="Lipzen A."/>
            <person name="Salamov A."/>
            <person name="Henrissat B."/>
            <person name="Wiebenga A."/>
            <person name="De vries R.P."/>
            <person name="Grigoriev I.V."/>
            <person name="Mortensen U.H."/>
            <person name="Andersen M.R."/>
            <person name="Baker S.E."/>
        </authorList>
    </citation>
    <scope>NUCLEOTIDE SEQUENCE [LARGE SCALE GENOMIC DNA]</scope>
    <source>
        <strain evidence="2 3">CBS 114.80</strain>
    </source>
</reference>
<feature type="compositionally biased region" description="Acidic residues" evidence="1">
    <location>
        <begin position="186"/>
        <end position="204"/>
    </location>
</feature>
<dbReference type="AlphaFoldDB" id="A0A2V5I169"/>
<feature type="compositionally biased region" description="Polar residues" evidence="1">
    <location>
        <begin position="132"/>
        <end position="141"/>
    </location>
</feature>
<feature type="compositionally biased region" description="Low complexity" evidence="1">
    <location>
        <begin position="154"/>
        <end position="165"/>
    </location>
</feature>
<gene>
    <name evidence="2" type="ORF">BP00DRAFT_201086</name>
</gene>
<evidence type="ECO:0000313" key="3">
    <source>
        <dbReference type="Proteomes" id="UP000248817"/>
    </source>
</evidence>
<protein>
    <submittedName>
        <fullName evidence="2">Uncharacterized protein</fullName>
    </submittedName>
</protein>
<dbReference type="EMBL" id="KZ825514">
    <property type="protein sequence ID" value="PYI30498.1"/>
    <property type="molecule type" value="Genomic_DNA"/>
</dbReference>
<sequence length="250" mass="28295">MFYTNSAFLLSLLCLSFLSFLLPPFFGRRIVFKKWQIKQSFFGLARGLHIRFPGVDPAVTSRTGYIVFFSPLHTLVSHSSVHVRMYVYIYGLTECVGERVWKGLRVFVLERLGEWMIGWGLGAGIPVSSAQTTTSAQQPFSRLTWDGGTDDDLTTSTNSTTTTTSTRRRNRRAPVGWQGRAWVLNDNEDDNEDDDDDNDDDNDDNNLTASTSRHRPHGIDLTASTPRHRPHGIGTDGDLTTSRPRRIRRQ</sequence>
<dbReference type="Proteomes" id="UP000248817">
    <property type="component" value="Unassembled WGS sequence"/>
</dbReference>
<evidence type="ECO:0000313" key="2">
    <source>
        <dbReference type="EMBL" id="PYI30498.1"/>
    </source>
</evidence>
<evidence type="ECO:0000256" key="1">
    <source>
        <dbReference type="SAM" id="MobiDB-lite"/>
    </source>
</evidence>
<keyword evidence="3" id="KW-1185">Reference proteome</keyword>
<feature type="region of interest" description="Disordered" evidence="1">
    <location>
        <begin position="132"/>
        <end position="250"/>
    </location>
</feature>
<proteinExistence type="predicted"/>
<name>A0A2V5I169_9EURO</name>